<name>A0AAW1RJ93_9CHLO</name>
<dbReference type="GO" id="GO:0003993">
    <property type="term" value="F:acid phosphatase activity"/>
    <property type="evidence" value="ECO:0007669"/>
    <property type="project" value="UniProtKB-EC"/>
</dbReference>
<accession>A0AAW1RJ93</accession>
<dbReference type="EMBL" id="JALJOS010000010">
    <property type="protein sequence ID" value="KAK9833911.1"/>
    <property type="molecule type" value="Genomic_DNA"/>
</dbReference>
<dbReference type="GO" id="GO:0046872">
    <property type="term" value="F:metal ion binding"/>
    <property type="evidence" value="ECO:0007669"/>
    <property type="project" value="InterPro"/>
</dbReference>
<dbReference type="InterPro" id="IPR015914">
    <property type="entry name" value="PAPs_N"/>
</dbReference>
<evidence type="ECO:0000256" key="5">
    <source>
        <dbReference type="RuleBase" id="RU361203"/>
    </source>
</evidence>
<dbReference type="CDD" id="cd00839">
    <property type="entry name" value="MPP_PAPs"/>
    <property type="match status" value="1"/>
</dbReference>
<protein>
    <recommendedName>
        <fullName evidence="5">Purple acid phosphatase</fullName>
        <ecNumber evidence="5">3.1.3.2</ecNumber>
    </recommendedName>
</protein>
<dbReference type="Pfam" id="PF16656">
    <property type="entry name" value="Pur_ac_phosph_N"/>
    <property type="match status" value="1"/>
</dbReference>
<dbReference type="Gene3D" id="3.60.21.10">
    <property type="match status" value="1"/>
</dbReference>
<keyword evidence="10" id="KW-1185">Reference proteome</keyword>
<comment type="similarity">
    <text evidence="1 5">Belongs to the metallophosphoesterase superfamily. Purple acid phosphatase family.</text>
</comment>
<comment type="catalytic activity">
    <reaction evidence="5">
        <text>a phosphate monoester + H2O = an alcohol + phosphate</text>
        <dbReference type="Rhea" id="RHEA:15017"/>
        <dbReference type="ChEBI" id="CHEBI:15377"/>
        <dbReference type="ChEBI" id="CHEBI:30879"/>
        <dbReference type="ChEBI" id="CHEBI:43474"/>
        <dbReference type="ChEBI" id="CHEBI:67140"/>
        <dbReference type="EC" id="3.1.3.2"/>
    </reaction>
</comment>
<organism evidence="9 10">
    <name type="scientific">Apatococcus lobatus</name>
    <dbReference type="NCBI Taxonomy" id="904363"/>
    <lineage>
        <taxon>Eukaryota</taxon>
        <taxon>Viridiplantae</taxon>
        <taxon>Chlorophyta</taxon>
        <taxon>core chlorophytes</taxon>
        <taxon>Trebouxiophyceae</taxon>
        <taxon>Chlorellales</taxon>
        <taxon>Chlorellaceae</taxon>
        <taxon>Apatococcus</taxon>
    </lineage>
</organism>
<evidence type="ECO:0000256" key="2">
    <source>
        <dbReference type="ARBA" id="ARBA00022729"/>
    </source>
</evidence>
<keyword evidence="3 5" id="KW-0378">Hydrolase</keyword>
<dbReference type="PANTHER" id="PTHR22953:SF153">
    <property type="entry name" value="PURPLE ACID PHOSPHATASE"/>
    <property type="match status" value="1"/>
</dbReference>
<dbReference type="InterPro" id="IPR041792">
    <property type="entry name" value="MPP_PAP"/>
</dbReference>
<dbReference type="Gene3D" id="2.60.40.380">
    <property type="entry name" value="Purple acid phosphatase-like, N-terminal"/>
    <property type="match status" value="1"/>
</dbReference>
<dbReference type="InterPro" id="IPR039331">
    <property type="entry name" value="PAPs-like"/>
</dbReference>
<dbReference type="PANTHER" id="PTHR22953">
    <property type="entry name" value="ACID PHOSPHATASE RELATED"/>
    <property type="match status" value="1"/>
</dbReference>
<reference evidence="9 10" key="1">
    <citation type="journal article" date="2024" name="Nat. Commun.">
        <title>Phylogenomics reveals the evolutionary origins of lichenization in chlorophyte algae.</title>
        <authorList>
            <person name="Puginier C."/>
            <person name="Libourel C."/>
            <person name="Otte J."/>
            <person name="Skaloud P."/>
            <person name="Haon M."/>
            <person name="Grisel S."/>
            <person name="Petersen M."/>
            <person name="Berrin J.G."/>
            <person name="Delaux P.M."/>
            <person name="Dal Grande F."/>
            <person name="Keller J."/>
        </authorList>
    </citation>
    <scope>NUCLEOTIDE SEQUENCE [LARGE SCALE GENOMIC DNA]</scope>
    <source>
        <strain evidence="9 10">SAG 2145</strain>
    </source>
</reference>
<evidence type="ECO:0000259" key="6">
    <source>
        <dbReference type="Pfam" id="PF00149"/>
    </source>
</evidence>
<evidence type="ECO:0000256" key="3">
    <source>
        <dbReference type="ARBA" id="ARBA00022801"/>
    </source>
</evidence>
<dbReference type="Pfam" id="PF00149">
    <property type="entry name" value="Metallophos"/>
    <property type="match status" value="1"/>
</dbReference>
<dbReference type="InterPro" id="IPR004843">
    <property type="entry name" value="Calcineurin-like_PHP"/>
</dbReference>
<dbReference type="InterPro" id="IPR029052">
    <property type="entry name" value="Metallo-depent_PP-like"/>
</dbReference>
<dbReference type="Pfam" id="PF14008">
    <property type="entry name" value="Metallophos_C"/>
    <property type="match status" value="1"/>
</dbReference>
<evidence type="ECO:0000259" key="8">
    <source>
        <dbReference type="Pfam" id="PF16656"/>
    </source>
</evidence>
<keyword evidence="4" id="KW-0325">Glycoprotein</keyword>
<evidence type="ECO:0000256" key="1">
    <source>
        <dbReference type="ARBA" id="ARBA00008723"/>
    </source>
</evidence>
<feature type="domain" description="Purple acid phosphatase C-terminal" evidence="7">
    <location>
        <begin position="452"/>
        <end position="497"/>
    </location>
</feature>
<evidence type="ECO:0000256" key="4">
    <source>
        <dbReference type="ARBA" id="ARBA00023180"/>
    </source>
</evidence>
<proteinExistence type="inferred from homology"/>
<dbReference type="InterPro" id="IPR025733">
    <property type="entry name" value="PAPs_C"/>
</dbReference>
<feature type="domain" description="Purple acid phosphatase N-terminal" evidence="8">
    <location>
        <begin position="110"/>
        <end position="185"/>
    </location>
</feature>
<evidence type="ECO:0000313" key="9">
    <source>
        <dbReference type="EMBL" id="KAK9833911.1"/>
    </source>
</evidence>
<dbReference type="EC" id="3.1.3.2" evidence="5"/>
<dbReference type="InterPro" id="IPR008963">
    <property type="entry name" value="Purple_acid_Pase-like_N"/>
</dbReference>
<evidence type="ECO:0000259" key="7">
    <source>
        <dbReference type="Pfam" id="PF14008"/>
    </source>
</evidence>
<dbReference type="AlphaFoldDB" id="A0AAW1RJ93"/>
<feature type="chain" id="PRO_5043106673" description="Purple acid phosphatase" evidence="5">
    <location>
        <begin position="25"/>
        <end position="522"/>
    </location>
</feature>
<gene>
    <name evidence="9" type="ORF">WJX74_009703</name>
</gene>
<dbReference type="SUPFAM" id="SSF49363">
    <property type="entry name" value="Purple acid phosphatase, N-terminal domain"/>
    <property type="match status" value="1"/>
</dbReference>
<keyword evidence="2 5" id="KW-0732">Signal</keyword>
<sequence length="522" mass="55673">MSTSGIATSSVLLILLVAAPLCRAQGYTPQTPTTVPYDNRGLGSPDVALTDPRLASNAMGNTPEQVADFLCPVNTCLCGANTCYTSQYGCKNGTLTQNPTDNGGFCPTSSSVASIVRYGTTAALGSTATGSANSYTVNNAVTAGQTYVSGLLHSVTLTGLSANTQYYYTVGDGNNAQSMSFNLKTLQAVSPSFSSYRIGVFADLGLTTNSTMTVEHLVQSNSQAFINIGDFVYADNYTPNAANRWDGWYRYLQQLLSYGPMIAVEGNHEIETQLDGTQFAAYKARYGNDVTALGGSGSPFYFSVNVPGAHIVVLAAYGADYSVGSAQYNWLQADLAKVDRTQTPFIISLAHPPVYNTYKSHYKELECMRQSFEPLLYKAGVDLAMYGHVHAYERTNRVNNYINDNCGITHITVGDGGNSEQLQTVYVDDGSSGACPAPVASRCPTYQAADAGGPQNGFCPPKQPLWSAFREAAFGHGTLDITPTQLVWSWHRNQDGEPVVSDTITIDKGSFGGCANHPATSG</sequence>
<feature type="signal peptide" evidence="5">
    <location>
        <begin position="1"/>
        <end position="24"/>
    </location>
</feature>
<comment type="caution">
    <text evidence="9">The sequence shown here is derived from an EMBL/GenBank/DDBJ whole genome shotgun (WGS) entry which is preliminary data.</text>
</comment>
<dbReference type="SUPFAM" id="SSF56300">
    <property type="entry name" value="Metallo-dependent phosphatases"/>
    <property type="match status" value="1"/>
</dbReference>
<feature type="domain" description="Calcineurin-like phosphoesterase" evidence="6">
    <location>
        <begin position="197"/>
        <end position="392"/>
    </location>
</feature>
<evidence type="ECO:0000313" key="10">
    <source>
        <dbReference type="Proteomes" id="UP001438707"/>
    </source>
</evidence>
<dbReference type="Proteomes" id="UP001438707">
    <property type="component" value="Unassembled WGS sequence"/>
</dbReference>